<evidence type="ECO:0008006" key="3">
    <source>
        <dbReference type="Google" id="ProtNLM"/>
    </source>
</evidence>
<proteinExistence type="predicted"/>
<gene>
    <name evidence="2" type="ORF">F2Q70_00035727</name>
</gene>
<feature type="chain" id="PRO_5035804296" description="Secreted protein" evidence="1">
    <location>
        <begin position="21"/>
        <end position="147"/>
    </location>
</feature>
<evidence type="ECO:0000313" key="2">
    <source>
        <dbReference type="EMBL" id="KAF2583823.1"/>
    </source>
</evidence>
<dbReference type="AlphaFoldDB" id="A0A8S9JR70"/>
<reference evidence="2" key="1">
    <citation type="submission" date="2019-12" db="EMBL/GenBank/DDBJ databases">
        <title>Genome sequencing and annotation of Brassica cretica.</title>
        <authorList>
            <person name="Studholme D.J."/>
            <person name="Sarris P.F."/>
        </authorList>
    </citation>
    <scope>NUCLEOTIDE SEQUENCE</scope>
    <source>
        <strain evidence="2">PFS-102/07</strain>
        <tissue evidence="2">Leaf</tissue>
    </source>
</reference>
<organism evidence="2">
    <name type="scientific">Brassica cretica</name>
    <name type="common">Mustard</name>
    <dbReference type="NCBI Taxonomy" id="69181"/>
    <lineage>
        <taxon>Eukaryota</taxon>
        <taxon>Viridiplantae</taxon>
        <taxon>Streptophyta</taxon>
        <taxon>Embryophyta</taxon>
        <taxon>Tracheophyta</taxon>
        <taxon>Spermatophyta</taxon>
        <taxon>Magnoliopsida</taxon>
        <taxon>eudicotyledons</taxon>
        <taxon>Gunneridae</taxon>
        <taxon>Pentapetalae</taxon>
        <taxon>rosids</taxon>
        <taxon>malvids</taxon>
        <taxon>Brassicales</taxon>
        <taxon>Brassicaceae</taxon>
        <taxon>Brassiceae</taxon>
        <taxon>Brassica</taxon>
    </lineage>
</organism>
<keyword evidence="1" id="KW-0732">Signal</keyword>
<protein>
    <recommendedName>
        <fullName evidence="3">Secreted protein</fullName>
    </recommendedName>
</protein>
<comment type="caution">
    <text evidence="2">The sequence shown here is derived from an EMBL/GenBank/DDBJ whole genome shotgun (WGS) entry which is preliminary data.</text>
</comment>
<sequence length="147" mass="16792">MMALAFCRLMLSGWCSGVLGVSDMAISCAKVVQRLFLFAVLFRCVPVDRREDPNDDQYIKLKLSPRRIRRCKPLVDPITDSPSRSATLALSRRDQVNQTFSFFPVRDPTKQAARPRPDSKNDQLAASFSLWWSKSTLHKFLKVNLET</sequence>
<dbReference type="EMBL" id="QGKY02000246">
    <property type="protein sequence ID" value="KAF2583823.1"/>
    <property type="molecule type" value="Genomic_DNA"/>
</dbReference>
<name>A0A8S9JR70_BRACR</name>
<accession>A0A8S9JR70</accession>
<feature type="signal peptide" evidence="1">
    <location>
        <begin position="1"/>
        <end position="20"/>
    </location>
</feature>
<evidence type="ECO:0000256" key="1">
    <source>
        <dbReference type="SAM" id="SignalP"/>
    </source>
</evidence>